<proteinExistence type="predicted"/>
<keyword evidence="2" id="KW-1185">Reference proteome</keyword>
<reference evidence="1 2" key="1">
    <citation type="journal article" date="2013" name="Mar. Genomics">
        <title>Expression of sulfatases in Rhodopirellula baltica and the diversity of sulfatases in the genus Rhodopirellula.</title>
        <authorList>
            <person name="Wegner C.E."/>
            <person name="Richter-Heitmann T."/>
            <person name="Klindworth A."/>
            <person name="Klockow C."/>
            <person name="Richter M."/>
            <person name="Achstetter T."/>
            <person name="Glockner F.O."/>
            <person name="Harder J."/>
        </authorList>
    </citation>
    <scope>NUCLEOTIDE SEQUENCE [LARGE SCALE GENOMIC DNA]</scope>
    <source>
        <strain evidence="1 2">SM1</strain>
    </source>
</reference>
<gene>
    <name evidence="1" type="ORF">RMSM_06785</name>
</gene>
<accession>M5RB91</accession>
<evidence type="ECO:0000313" key="1">
    <source>
        <dbReference type="EMBL" id="EMI16306.1"/>
    </source>
</evidence>
<dbReference type="AlphaFoldDB" id="M5RB91"/>
<comment type="caution">
    <text evidence="1">The sequence shown here is derived from an EMBL/GenBank/DDBJ whole genome shotgun (WGS) entry which is preliminary data.</text>
</comment>
<dbReference type="PATRIC" id="fig|1265738.3.peg.6780"/>
<evidence type="ECO:0000313" key="2">
    <source>
        <dbReference type="Proteomes" id="UP000011991"/>
    </source>
</evidence>
<dbReference type="Proteomes" id="UP000011991">
    <property type="component" value="Unassembled WGS sequence"/>
</dbReference>
<dbReference type="EMBL" id="ANOG01000971">
    <property type="protein sequence ID" value="EMI16306.1"/>
    <property type="molecule type" value="Genomic_DNA"/>
</dbReference>
<organism evidence="1 2">
    <name type="scientific">Rhodopirellula maiorica SM1</name>
    <dbReference type="NCBI Taxonomy" id="1265738"/>
    <lineage>
        <taxon>Bacteria</taxon>
        <taxon>Pseudomonadati</taxon>
        <taxon>Planctomycetota</taxon>
        <taxon>Planctomycetia</taxon>
        <taxon>Pirellulales</taxon>
        <taxon>Pirellulaceae</taxon>
        <taxon>Novipirellula</taxon>
    </lineage>
</organism>
<sequence length="40" mass="4117">MLSPTWLGDLVVAGGVGTDKLTNSARWIDAAARTATSILS</sequence>
<name>M5RB91_9BACT</name>
<protein>
    <submittedName>
        <fullName evidence="1">Uncharacterized protein</fullName>
    </submittedName>
</protein>